<dbReference type="GO" id="GO:0000287">
    <property type="term" value="F:magnesium ion binding"/>
    <property type="evidence" value="ECO:0007669"/>
    <property type="project" value="UniProtKB-UniRule"/>
</dbReference>
<keyword evidence="7 15" id="KW-0547">Nucleotide-binding</keyword>
<dbReference type="GO" id="GO:0005525">
    <property type="term" value="F:GTP binding"/>
    <property type="evidence" value="ECO:0007669"/>
    <property type="project" value="UniProtKB-KW"/>
</dbReference>
<evidence type="ECO:0000256" key="9">
    <source>
        <dbReference type="ARBA" id="ARBA00023134"/>
    </source>
</evidence>
<evidence type="ECO:0000256" key="14">
    <source>
        <dbReference type="ARBA" id="ARBA00079807"/>
    </source>
</evidence>
<proteinExistence type="inferred from homology"/>
<dbReference type="InterPro" id="IPR050054">
    <property type="entry name" value="UPRTase/APRTase"/>
</dbReference>
<evidence type="ECO:0000256" key="7">
    <source>
        <dbReference type="ARBA" id="ARBA00022741"/>
    </source>
</evidence>
<dbReference type="UniPathway" id="UPA00574">
    <property type="reaction ID" value="UER00636"/>
</dbReference>
<keyword evidence="6 15" id="KW-0808">Transferase</keyword>
<dbReference type="Proteomes" id="UP000177230">
    <property type="component" value="Unassembled WGS sequence"/>
</dbReference>
<feature type="binding site" evidence="15">
    <location>
        <begin position="133"/>
        <end position="141"/>
    </location>
    <ligand>
        <name>5-phospho-alpha-D-ribose 1-diphosphate</name>
        <dbReference type="ChEBI" id="CHEBI:58017"/>
    </ligand>
</feature>
<evidence type="ECO:0000256" key="13">
    <source>
        <dbReference type="ARBA" id="ARBA00072146"/>
    </source>
</evidence>
<organism evidence="17 18">
    <name type="scientific">Candidatus Edwardsbacteria bacterium GWF2_54_11</name>
    <dbReference type="NCBI Taxonomy" id="1817851"/>
    <lineage>
        <taxon>Bacteria</taxon>
        <taxon>Candidatus Edwardsiibacteriota</taxon>
    </lineage>
</organism>
<feature type="binding site" evidence="15">
    <location>
        <position position="105"/>
    </location>
    <ligand>
        <name>5-phospho-alpha-D-ribose 1-diphosphate</name>
        <dbReference type="ChEBI" id="CHEBI:58017"/>
    </ligand>
</feature>
<evidence type="ECO:0000256" key="5">
    <source>
        <dbReference type="ARBA" id="ARBA00022676"/>
    </source>
</evidence>
<feature type="binding site" evidence="15">
    <location>
        <position position="196"/>
    </location>
    <ligand>
        <name>uracil</name>
        <dbReference type="ChEBI" id="CHEBI:17568"/>
    </ligand>
</feature>
<evidence type="ECO:0000256" key="12">
    <source>
        <dbReference type="ARBA" id="ARBA00056901"/>
    </source>
</evidence>
<dbReference type="GO" id="GO:0044206">
    <property type="term" value="P:UMP salvage"/>
    <property type="evidence" value="ECO:0007669"/>
    <property type="project" value="UniProtKB-UniRule"/>
</dbReference>
<sequence>MGELKVNIVRHPLISDKLAKLRNKSTNHQFFRTLVKQISIFLFYSAAAGLPVKKVEIESPLAKSMEEIVEGDIVIVPIFRAGIVMAEGILEVCEEARVGHIGIYRDESSLKPVKYYYKVPKSLPNSKITVIVDPMLATGGTAVKTVEFLKNDGAGKVTLISIIASPEGVRKVNEACPDVDIFVASVDEKLNEKGYILPGLGDAGDRLYGTK</sequence>
<protein>
    <recommendedName>
        <fullName evidence="13 15">Uracil phosphoribosyltransferase</fullName>
        <ecNumber evidence="3 15">2.4.2.9</ecNumber>
    </recommendedName>
    <alternativeName>
        <fullName evidence="10 15">UMP pyrophosphorylase</fullName>
    </alternativeName>
    <alternativeName>
        <fullName evidence="14 15">UPRTase</fullName>
    </alternativeName>
</protein>
<dbReference type="PANTHER" id="PTHR32315">
    <property type="entry name" value="ADENINE PHOSPHORIBOSYLTRANSFERASE"/>
    <property type="match status" value="1"/>
</dbReference>
<keyword evidence="9 15" id="KW-0342">GTP-binding</keyword>
<dbReference type="EC" id="2.4.2.9" evidence="3 15"/>
<evidence type="ECO:0000256" key="11">
    <source>
        <dbReference type="ARBA" id="ARBA00052919"/>
    </source>
</evidence>
<reference evidence="17 18" key="1">
    <citation type="journal article" date="2016" name="Nat. Commun.">
        <title>Thousands of microbial genomes shed light on interconnected biogeochemical processes in an aquifer system.</title>
        <authorList>
            <person name="Anantharaman K."/>
            <person name="Brown C.T."/>
            <person name="Hug L.A."/>
            <person name="Sharon I."/>
            <person name="Castelle C.J."/>
            <person name="Probst A.J."/>
            <person name="Thomas B.C."/>
            <person name="Singh A."/>
            <person name="Wilkins M.J."/>
            <person name="Karaoz U."/>
            <person name="Brodie E.L."/>
            <person name="Williams K.H."/>
            <person name="Hubbard S.S."/>
            <person name="Banfield J.F."/>
        </authorList>
    </citation>
    <scope>NUCLEOTIDE SEQUENCE [LARGE SCALE GENOMIC DNA]</scope>
</reference>
<dbReference type="NCBIfam" id="TIGR01091">
    <property type="entry name" value="upp"/>
    <property type="match status" value="1"/>
</dbReference>
<evidence type="ECO:0000256" key="3">
    <source>
        <dbReference type="ARBA" id="ARBA00011894"/>
    </source>
</evidence>
<dbReference type="AlphaFoldDB" id="A0A1F5R0W1"/>
<dbReference type="InterPro" id="IPR000836">
    <property type="entry name" value="PRTase_dom"/>
</dbReference>
<evidence type="ECO:0000259" key="16">
    <source>
        <dbReference type="Pfam" id="PF14681"/>
    </source>
</evidence>
<evidence type="ECO:0000313" key="17">
    <source>
        <dbReference type="EMBL" id="OGF08118.1"/>
    </source>
</evidence>
<dbReference type="InterPro" id="IPR034332">
    <property type="entry name" value="Upp_B"/>
</dbReference>
<comment type="cofactor">
    <cofactor evidence="15">
        <name>Mg(2+)</name>
        <dbReference type="ChEBI" id="CHEBI:18420"/>
    </cofactor>
    <text evidence="15">Binds 1 Mg(2+) ion per subunit. The magnesium is bound as Mg-PRPP.</text>
</comment>
<dbReference type="HAMAP" id="MF_01218_B">
    <property type="entry name" value="Upp_B"/>
    <property type="match status" value="1"/>
</dbReference>
<accession>A0A1F5R0W1</accession>
<dbReference type="GO" id="GO:0006223">
    <property type="term" value="P:uracil salvage"/>
    <property type="evidence" value="ECO:0007669"/>
    <property type="project" value="InterPro"/>
</dbReference>
<dbReference type="FunFam" id="3.40.50.2020:FF:000003">
    <property type="entry name" value="Uracil phosphoribosyltransferase"/>
    <property type="match status" value="1"/>
</dbReference>
<keyword evidence="8 15" id="KW-0460">Magnesium</keyword>
<dbReference type="InterPro" id="IPR029057">
    <property type="entry name" value="PRTase-like"/>
</dbReference>
<dbReference type="GO" id="GO:0004845">
    <property type="term" value="F:uracil phosphoribosyltransferase activity"/>
    <property type="evidence" value="ECO:0007669"/>
    <property type="project" value="UniProtKB-UniRule"/>
</dbReference>
<dbReference type="GO" id="GO:0005737">
    <property type="term" value="C:cytoplasm"/>
    <property type="evidence" value="ECO:0007669"/>
    <property type="project" value="UniProtKB-ARBA"/>
</dbReference>
<dbReference type="CDD" id="cd06223">
    <property type="entry name" value="PRTases_typeI"/>
    <property type="match status" value="1"/>
</dbReference>
<keyword evidence="4 15" id="KW-0021">Allosteric enzyme</keyword>
<name>A0A1F5R0W1_9BACT</name>
<comment type="similarity">
    <text evidence="2 15">Belongs to the UPRTase family.</text>
</comment>
<feature type="binding site" evidence="15">
    <location>
        <begin position="201"/>
        <end position="203"/>
    </location>
    <ligand>
        <name>uracil</name>
        <dbReference type="ChEBI" id="CHEBI:17568"/>
    </ligand>
</feature>
<dbReference type="NCBIfam" id="NF001097">
    <property type="entry name" value="PRK00129.1"/>
    <property type="match status" value="1"/>
</dbReference>
<comment type="pathway">
    <text evidence="1 15">Pyrimidine metabolism; UMP biosynthesis via salvage pathway; UMP from uracil: step 1/1.</text>
</comment>
<feature type="binding site" evidence="15">
    <location>
        <position position="80"/>
    </location>
    <ligand>
        <name>5-phospho-alpha-D-ribose 1-diphosphate</name>
        <dbReference type="ChEBI" id="CHEBI:58017"/>
    </ligand>
</feature>
<gene>
    <name evidence="15" type="primary">upp</name>
    <name evidence="17" type="ORF">A2024_08030</name>
</gene>
<evidence type="ECO:0000256" key="6">
    <source>
        <dbReference type="ARBA" id="ARBA00022679"/>
    </source>
</evidence>
<evidence type="ECO:0000256" key="1">
    <source>
        <dbReference type="ARBA" id="ARBA00005180"/>
    </source>
</evidence>
<evidence type="ECO:0000256" key="2">
    <source>
        <dbReference type="ARBA" id="ARBA00009516"/>
    </source>
</evidence>
<evidence type="ECO:0000256" key="15">
    <source>
        <dbReference type="HAMAP-Rule" id="MF_01218"/>
    </source>
</evidence>
<comment type="function">
    <text evidence="12 15">Catalyzes the conversion of uracil and 5-phospho-alpha-D-ribose 1-diphosphate (PRPP) to UMP and diphosphate.</text>
</comment>
<evidence type="ECO:0000256" key="8">
    <source>
        <dbReference type="ARBA" id="ARBA00022842"/>
    </source>
</evidence>
<dbReference type="Pfam" id="PF14681">
    <property type="entry name" value="UPRTase"/>
    <property type="match status" value="1"/>
</dbReference>
<comment type="catalytic activity">
    <reaction evidence="11 15">
        <text>UMP + diphosphate = 5-phospho-alpha-D-ribose 1-diphosphate + uracil</text>
        <dbReference type="Rhea" id="RHEA:13017"/>
        <dbReference type="ChEBI" id="CHEBI:17568"/>
        <dbReference type="ChEBI" id="CHEBI:33019"/>
        <dbReference type="ChEBI" id="CHEBI:57865"/>
        <dbReference type="ChEBI" id="CHEBI:58017"/>
        <dbReference type="EC" id="2.4.2.9"/>
    </reaction>
</comment>
<comment type="caution">
    <text evidence="17">The sequence shown here is derived from an EMBL/GenBank/DDBJ whole genome shotgun (WGS) entry which is preliminary data.</text>
</comment>
<feature type="domain" description="Phosphoribosyltransferase" evidence="16">
    <location>
        <begin position="9"/>
        <end position="210"/>
    </location>
</feature>
<dbReference type="PANTHER" id="PTHR32315:SF4">
    <property type="entry name" value="URACIL PHOSPHORIBOSYLTRANSFERASE, CHLOROPLASTIC"/>
    <property type="match status" value="1"/>
</dbReference>
<dbReference type="Gene3D" id="3.40.50.2020">
    <property type="match status" value="1"/>
</dbReference>
<evidence type="ECO:0000256" key="10">
    <source>
        <dbReference type="ARBA" id="ARBA00031082"/>
    </source>
</evidence>
<dbReference type="EMBL" id="MFFM01000048">
    <property type="protein sequence ID" value="OGF08118.1"/>
    <property type="molecule type" value="Genomic_DNA"/>
</dbReference>
<evidence type="ECO:0000313" key="18">
    <source>
        <dbReference type="Proteomes" id="UP000177230"/>
    </source>
</evidence>
<keyword evidence="5 15" id="KW-0328">Glycosyltransferase</keyword>
<feature type="binding site" evidence="15">
    <location>
        <position position="202"/>
    </location>
    <ligand>
        <name>5-phospho-alpha-D-ribose 1-diphosphate</name>
        <dbReference type="ChEBI" id="CHEBI:58017"/>
    </ligand>
</feature>
<evidence type="ECO:0000256" key="4">
    <source>
        <dbReference type="ARBA" id="ARBA00022533"/>
    </source>
</evidence>
<dbReference type="SUPFAM" id="SSF53271">
    <property type="entry name" value="PRTase-like"/>
    <property type="match status" value="1"/>
</dbReference>
<comment type="activity regulation">
    <text evidence="15">Allosterically activated by GTP.</text>
</comment>
<dbReference type="InterPro" id="IPR005765">
    <property type="entry name" value="UPRT"/>
</dbReference>